<dbReference type="Proteomes" id="UP000095358">
    <property type="component" value="Unassembled WGS sequence"/>
</dbReference>
<evidence type="ECO:0000313" key="2">
    <source>
        <dbReference type="Proteomes" id="UP000095358"/>
    </source>
</evidence>
<evidence type="ECO:0008006" key="3">
    <source>
        <dbReference type="Google" id="ProtNLM"/>
    </source>
</evidence>
<dbReference type="AlphaFoldDB" id="A0A1E5RJS0"/>
<dbReference type="Gene3D" id="2.30.30.100">
    <property type="match status" value="1"/>
</dbReference>
<gene>
    <name evidence="1" type="ORF">AWRI3580_g2501</name>
</gene>
<dbReference type="EMBL" id="LPNN01000005">
    <property type="protein sequence ID" value="OEJ87158.1"/>
    <property type="molecule type" value="Genomic_DNA"/>
</dbReference>
<organism evidence="1 2">
    <name type="scientific">Hanseniaspora uvarum</name>
    <name type="common">Yeast</name>
    <name type="synonym">Kloeckera apiculata</name>
    <dbReference type="NCBI Taxonomy" id="29833"/>
    <lineage>
        <taxon>Eukaryota</taxon>
        <taxon>Fungi</taxon>
        <taxon>Dikarya</taxon>
        <taxon>Ascomycota</taxon>
        <taxon>Saccharomycotina</taxon>
        <taxon>Saccharomycetes</taxon>
        <taxon>Saccharomycodales</taxon>
        <taxon>Saccharomycodaceae</taxon>
        <taxon>Hanseniaspora</taxon>
    </lineage>
</organism>
<dbReference type="VEuPathDB" id="FungiDB:AWRI3580_g2501"/>
<dbReference type="SUPFAM" id="SSF50182">
    <property type="entry name" value="Sm-like ribonucleoproteins"/>
    <property type="match status" value="1"/>
</dbReference>
<accession>A0A1E5RJS0</accession>
<dbReference type="OrthoDB" id="368909at2759"/>
<keyword evidence="2" id="KW-1185">Reference proteome</keyword>
<name>A0A1E5RJS0_HANUV</name>
<reference evidence="2" key="1">
    <citation type="journal article" date="2016" name="Genome Announc.">
        <title>Genome sequences of three species of Hanseniaspora isolated from spontaneous wine fermentations.</title>
        <authorList>
            <person name="Sternes P.R."/>
            <person name="Lee D."/>
            <person name="Kutyna D.R."/>
            <person name="Borneman A.R."/>
        </authorList>
    </citation>
    <scope>NUCLEOTIDE SEQUENCE [LARGE SCALE GENOMIC DNA]</scope>
    <source>
        <strain evidence="2">AWRI3580</strain>
    </source>
</reference>
<protein>
    <recommendedName>
        <fullName evidence="3">LSM domain-containing protein</fullName>
    </recommendedName>
</protein>
<evidence type="ECO:0000313" key="1">
    <source>
        <dbReference type="EMBL" id="OEJ87158.1"/>
    </source>
</evidence>
<comment type="caution">
    <text evidence="1">The sequence shown here is derived from an EMBL/GenBank/DDBJ whole genome shotgun (WGS) entry which is preliminary data.</text>
</comment>
<dbReference type="InterPro" id="IPR010920">
    <property type="entry name" value="LSM_dom_sf"/>
</dbReference>
<sequence>MTEEIKEIKSLDQLIGSTLQITIKPLQNYYTKRVLTGIFTASDTSVTILLENTQEHVIYEEFPETPVNRSIGMISVPYDTIEKIEMKTYEYKKL</sequence>
<proteinExistence type="predicted"/>